<evidence type="ECO:0000313" key="1">
    <source>
        <dbReference type="EMBL" id="CAG13392.1"/>
    </source>
</evidence>
<dbReference type="EMBL" id="CAAE01015293">
    <property type="protein sequence ID" value="CAG13392.1"/>
    <property type="molecule type" value="Genomic_DNA"/>
</dbReference>
<dbReference type="KEGG" id="tng:GSTEN00038238G001"/>
<sequence>NKRKLSADLIALAAKSEAERYSGARWIILILEQMIMAERR</sequence>
<accession>Q4RDZ0</accession>
<feature type="non-terminal residue" evidence="1">
    <location>
        <position position="1"/>
    </location>
</feature>
<proteinExistence type="predicted"/>
<reference evidence="1" key="2">
    <citation type="submission" date="2004-02" db="EMBL/GenBank/DDBJ databases">
        <authorList>
            <consortium name="Genoscope"/>
            <consortium name="Whitehead Institute Centre for Genome Research"/>
        </authorList>
    </citation>
    <scope>NUCLEOTIDE SEQUENCE</scope>
</reference>
<protein>
    <submittedName>
        <fullName evidence="1">(spotted green pufferfish) hypothetical protein</fullName>
    </submittedName>
</protein>
<gene>
    <name evidence="1" type="ORF">GSTENG00038238001</name>
</gene>
<reference evidence="1" key="1">
    <citation type="journal article" date="2004" name="Nature">
        <title>Genome duplication in the teleost fish Tetraodon nigroviridis reveals the early vertebrate proto-karyotype.</title>
        <authorList>
            <person name="Jaillon O."/>
            <person name="Aury J.-M."/>
            <person name="Brunet F."/>
            <person name="Petit J.-L."/>
            <person name="Stange-Thomann N."/>
            <person name="Mauceli E."/>
            <person name="Bouneau L."/>
            <person name="Fischer C."/>
            <person name="Ozouf-Costaz C."/>
            <person name="Bernot A."/>
            <person name="Nicaud S."/>
            <person name="Jaffe D."/>
            <person name="Fisher S."/>
            <person name="Lutfalla G."/>
            <person name="Dossat C."/>
            <person name="Segurens B."/>
            <person name="Dasilva C."/>
            <person name="Salanoubat M."/>
            <person name="Levy M."/>
            <person name="Boudet N."/>
            <person name="Castellano S."/>
            <person name="Anthouard V."/>
            <person name="Jubin C."/>
            <person name="Castelli V."/>
            <person name="Katinka M."/>
            <person name="Vacherie B."/>
            <person name="Biemont C."/>
            <person name="Skalli Z."/>
            <person name="Cattolico L."/>
            <person name="Poulain J."/>
            <person name="De Berardinis V."/>
            <person name="Cruaud C."/>
            <person name="Duprat S."/>
            <person name="Brottier P."/>
            <person name="Coutanceau J.-P."/>
            <person name="Gouzy J."/>
            <person name="Parra G."/>
            <person name="Lardier G."/>
            <person name="Chapple C."/>
            <person name="McKernan K.J."/>
            <person name="McEwan P."/>
            <person name="Bosak S."/>
            <person name="Kellis M."/>
            <person name="Volff J.-N."/>
            <person name="Guigo R."/>
            <person name="Zody M.C."/>
            <person name="Mesirov J."/>
            <person name="Lindblad-Toh K."/>
            <person name="Birren B."/>
            <person name="Nusbaum C."/>
            <person name="Kahn D."/>
            <person name="Robinson-Rechavi M."/>
            <person name="Laudet V."/>
            <person name="Schachter V."/>
            <person name="Quetier F."/>
            <person name="Saurin W."/>
            <person name="Scarpelli C."/>
            <person name="Wincker P."/>
            <person name="Lander E.S."/>
            <person name="Weissenbach J."/>
            <person name="Roest Crollius H."/>
        </authorList>
    </citation>
    <scope>NUCLEOTIDE SEQUENCE [LARGE SCALE GENOMIC DNA]</scope>
</reference>
<organism evidence="1">
    <name type="scientific">Tetraodon nigroviridis</name>
    <name type="common">Spotted green pufferfish</name>
    <name type="synonym">Chelonodon nigroviridis</name>
    <dbReference type="NCBI Taxonomy" id="99883"/>
    <lineage>
        <taxon>Eukaryota</taxon>
        <taxon>Metazoa</taxon>
        <taxon>Chordata</taxon>
        <taxon>Craniata</taxon>
        <taxon>Vertebrata</taxon>
        <taxon>Euteleostomi</taxon>
        <taxon>Actinopterygii</taxon>
        <taxon>Neopterygii</taxon>
        <taxon>Teleostei</taxon>
        <taxon>Neoteleostei</taxon>
        <taxon>Acanthomorphata</taxon>
        <taxon>Eupercaria</taxon>
        <taxon>Tetraodontiformes</taxon>
        <taxon>Tetradontoidea</taxon>
        <taxon>Tetraodontidae</taxon>
        <taxon>Tetraodon</taxon>
    </lineage>
</organism>
<comment type="caution">
    <text evidence="1">The sequence shown here is derived from an EMBL/GenBank/DDBJ whole genome shotgun (WGS) entry which is preliminary data.</text>
</comment>
<name>Q4RDZ0_TETNG</name>
<dbReference type="AlphaFoldDB" id="Q4RDZ0"/>